<evidence type="ECO:0000256" key="5">
    <source>
        <dbReference type="ARBA" id="ARBA00023242"/>
    </source>
</evidence>
<dbReference type="GO" id="GO:0006357">
    <property type="term" value="P:regulation of transcription by RNA polymerase II"/>
    <property type="evidence" value="ECO:0007669"/>
    <property type="project" value="InterPro"/>
</dbReference>
<dbReference type="Gene3D" id="2.40.320.10">
    <property type="entry name" value="Hypothetical Protein Pfu-838710-001"/>
    <property type="match status" value="1"/>
</dbReference>
<comment type="subcellular location">
    <subcellularLocation>
        <location evidence="1">Nucleus</location>
    </subcellularLocation>
</comment>
<protein>
    <recommendedName>
        <fullName evidence="7">Mediator complex subunit 18</fullName>
    </recommendedName>
</protein>
<comment type="similarity">
    <text evidence="2">Belongs to the Mediator complex subunit 18 family.</text>
</comment>
<gene>
    <name evidence="6" type="ORF">TCHU04912_LOCUS4466</name>
</gene>
<organism evidence="6">
    <name type="scientific">Tetraselmis chuii</name>
    <dbReference type="NCBI Taxonomy" id="63592"/>
    <lineage>
        <taxon>Eukaryota</taxon>
        <taxon>Viridiplantae</taxon>
        <taxon>Chlorophyta</taxon>
        <taxon>core chlorophytes</taxon>
        <taxon>Chlorodendrophyceae</taxon>
        <taxon>Chlorodendrales</taxon>
        <taxon>Chlorodendraceae</taxon>
        <taxon>Tetraselmis</taxon>
    </lineage>
</organism>
<dbReference type="PANTHER" id="PTHR13321:SF2">
    <property type="entry name" value="MEDIATOR OF RNA POLYMERASE II TRANSCRIPTION SUBUNIT 18"/>
    <property type="match status" value="1"/>
</dbReference>
<proteinExistence type="inferred from homology"/>
<dbReference type="InterPro" id="IPR019095">
    <property type="entry name" value="Mediator_Med18"/>
</dbReference>
<evidence type="ECO:0000313" key="6">
    <source>
        <dbReference type="EMBL" id="CAD9202233.1"/>
    </source>
</evidence>
<dbReference type="GO" id="GO:0003712">
    <property type="term" value="F:transcription coregulator activity"/>
    <property type="evidence" value="ECO:0007669"/>
    <property type="project" value="InterPro"/>
</dbReference>
<keyword evidence="3" id="KW-0805">Transcription regulation</keyword>
<reference evidence="6" key="1">
    <citation type="submission" date="2021-01" db="EMBL/GenBank/DDBJ databases">
        <authorList>
            <person name="Corre E."/>
            <person name="Pelletier E."/>
            <person name="Niang G."/>
            <person name="Scheremetjew M."/>
            <person name="Finn R."/>
            <person name="Kale V."/>
            <person name="Holt S."/>
            <person name="Cochrane G."/>
            <person name="Meng A."/>
            <person name="Brown T."/>
            <person name="Cohen L."/>
        </authorList>
    </citation>
    <scope>NUCLEOTIDE SEQUENCE</scope>
    <source>
        <strain evidence="6">PLY429</strain>
    </source>
</reference>
<evidence type="ECO:0000256" key="4">
    <source>
        <dbReference type="ARBA" id="ARBA00023163"/>
    </source>
</evidence>
<dbReference type="PANTHER" id="PTHR13321">
    <property type="entry name" value="MEDIATOR OF RNA POLYMERASE II TRANSCRIPTION, SUBUNIT 18"/>
    <property type="match status" value="1"/>
</dbReference>
<sequence>MECKMQGAVSSSMVQQLCELLKGLSGRPAAPFKHQEVVLKATRSGASPVELKLQRSLLDDPNDPQATLRWKARLESLPMRGKANEQLQATVRGLSEACCYGANTIDFWKALGFKAEYQSVQEGALFVVWQDEHQLFVRITCLKKVPKSGILEQAIPITPEFWLVEVFLVVSTDVPAQMETLYGEACKSVANFASRVKDFVVLKKTDAR</sequence>
<keyword evidence="4" id="KW-0804">Transcription</keyword>
<evidence type="ECO:0000256" key="2">
    <source>
        <dbReference type="ARBA" id="ARBA00009814"/>
    </source>
</evidence>
<evidence type="ECO:0000256" key="3">
    <source>
        <dbReference type="ARBA" id="ARBA00023015"/>
    </source>
</evidence>
<dbReference type="GO" id="GO:0006369">
    <property type="term" value="P:termination of RNA polymerase II transcription"/>
    <property type="evidence" value="ECO:0007669"/>
    <property type="project" value="TreeGrafter"/>
</dbReference>
<dbReference type="AlphaFoldDB" id="A0A7S1SP28"/>
<evidence type="ECO:0000256" key="1">
    <source>
        <dbReference type="ARBA" id="ARBA00004123"/>
    </source>
</evidence>
<evidence type="ECO:0008006" key="7">
    <source>
        <dbReference type="Google" id="ProtNLM"/>
    </source>
</evidence>
<keyword evidence="5" id="KW-0539">Nucleus</keyword>
<accession>A0A7S1SP28</accession>
<name>A0A7S1SP28_9CHLO</name>
<dbReference type="EMBL" id="HBGG01008869">
    <property type="protein sequence ID" value="CAD9202233.1"/>
    <property type="molecule type" value="Transcribed_RNA"/>
</dbReference>
<dbReference type="GO" id="GO:0070847">
    <property type="term" value="C:core mediator complex"/>
    <property type="evidence" value="ECO:0007669"/>
    <property type="project" value="TreeGrafter"/>
</dbReference>
<dbReference type="GO" id="GO:0016592">
    <property type="term" value="C:mediator complex"/>
    <property type="evidence" value="ECO:0007669"/>
    <property type="project" value="InterPro"/>
</dbReference>